<feature type="compositionally biased region" description="Acidic residues" evidence="1">
    <location>
        <begin position="1"/>
        <end position="10"/>
    </location>
</feature>
<keyword evidence="3" id="KW-1185">Reference proteome</keyword>
<feature type="transmembrane region" description="Helical" evidence="2">
    <location>
        <begin position="52"/>
        <end position="69"/>
    </location>
</feature>
<dbReference type="WBParaSite" id="HCON_00041760-00001">
    <property type="protein sequence ID" value="HCON_00041760-00001"/>
    <property type="gene ID" value="HCON_00041760"/>
</dbReference>
<organism evidence="3 4">
    <name type="scientific">Haemonchus contortus</name>
    <name type="common">Barber pole worm</name>
    <dbReference type="NCBI Taxonomy" id="6289"/>
    <lineage>
        <taxon>Eukaryota</taxon>
        <taxon>Metazoa</taxon>
        <taxon>Ecdysozoa</taxon>
        <taxon>Nematoda</taxon>
        <taxon>Chromadorea</taxon>
        <taxon>Rhabditida</taxon>
        <taxon>Rhabditina</taxon>
        <taxon>Rhabditomorpha</taxon>
        <taxon>Strongyloidea</taxon>
        <taxon>Trichostrongylidae</taxon>
        <taxon>Haemonchus</taxon>
    </lineage>
</organism>
<accession>A0A7I4Y2W3</accession>
<name>A0A7I4Y2W3_HAECO</name>
<evidence type="ECO:0000313" key="4">
    <source>
        <dbReference type="WBParaSite" id="HCON_00041760-00001"/>
    </source>
</evidence>
<keyword evidence="2" id="KW-0812">Transmembrane</keyword>
<evidence type="ECO:0000256" key="1">
    <source>
        <dbReference type="SAM" id="MobiDB-lite"/>
    </source>
</evidence>
<protein>
    <submittedName>
        <fullName evidence="4">Transmembrane protein</fullName>
    </submittedName>
</protein>
<dbReference type="AlphaFoldDB" id="A0A7I4Y2W3"/>
<keyword evidence="2" id="KW-0472">Membrane</keyword>
<evidence type="ECO:0000313" key="3">
    <source>
        <dbReference type="Proteomes" id="UP000025227"/>
    </source>
</evidence>
<sequence>MPSIAIDEDPSEKHVGITSNKQEPKEVIEQSEECPKRAYAGSDNGCCDNEKFLISMAIALLVMAVFTLIDYYHMALLPLVCTIAVAVLLIVGVCTKSSICMLISVILLIILAVIRIASLVIVVIEFIKGEKQLDARAIISIILNVLVCICIIFAIISACKLRSEY</sequence>
<feature type="transmembrane region" description="Helical" evidence="2">
    <location>
        <begin position="101"/>
        <end position="124"/>
    </location>
</feature>
<feature type="transmembrane region" description="Helical" evidence="2">
    <location>
        <begin position="75"/>
        <end position="94"/>
    </location>
</feature>
<dbReference type="Proteomes" id="UP000025227">
    <property type="component" value="Unplaced"/>
</dbReference>
<feature type="transmembrane region" description="Helical" evidence="2">
    <location>
        <begin position="136"/>
        <end position="159"/>
    </location>
</feature>
<evidence type="ECO:0000256" key="2">
    <source>
        <dbReference type="SAM" id="Phobius"/>
    </source>
</evidence>
<keyword evidence="2" id="KW-1133">Transmembrane helix</keyword>
<proteinExistence type="predicted"/>
<feature type="region of interest" description="Disordered" evidence="1">
    <location>
        <begin position="1"/>
        <end position="23"/>
    </location>
</feature>
<reference evidence="4" key="1">
    <citation type="submission" date="2020-12" db="UniProtKB">
        <authorList>
            <consortium name="WormBaseParasite"/>
        </authorList>
    </citation>
    <scope>IDENTIFICATION</scope>
    <source>
        <strain evidence="4">MHco3</strain>
    </source>
</reference>